<feature type="compositionally biased region" description="Basic and acidic residues" evidence="4">
    <location>
        <begin position="481"/>
        <end position="498"/>
    </location>
</feature>
<dbReference type="InterPro" id="IPR047249">
    <property type="entry name" value="BRCT_p53bp1-like_rpt1"/>
</dbReference>
<evidence type="ECO:0000256" key="2">
    <source>
        <dbReference type="ARBA" id="ARBA00022763"/>
    </source>
</evidence>
<dbReference type="GO" id="GO:0042393">
    <property type="term" value="F:histone binding"/>
    <property type="evidence" value="ECO:0007669"/>
    <property type="project" value="TreeGrafter"/>
</dbReference>
<evidence type="ECO:0000256" key="4">
    <source>
        <dbReference type="SAM" id="MobiDB-lite"/>
    </source>
</evidence>
<feature type="compositionally biased region" description="Low complexity" evidence="4">
    <location>
        <begin position="333"/>
        <end position="347"/>
    </location>
</feature>
<organism evidence="6 7">
    <name type="scientific">Rhypophila decipiens</name>
    <dbReference type="NCBI Taxonomy" id="261697"/>
    <lineage>
        <taxon>Eukaryota</taxon>
        <taxon>Fungi</taxon>
        <taxon>Dikarya</taxon>
        <taxon>Ascomycota</taxon>
        <taxon>Pezizomycotina</taxon>
        <taxon>Sordariomycetes</taxon>
        <taxon>Sordariomycetidae</taxon>
        <taxon>Sordariales</taxon>
        <taxon>Naviculisporaceae</taxon>
        <taxon>Rhypophila</taxon>
    </lineage>
</organism>
<evidence type="ECO:0000256" key="1">
    <source>
        <dbReference type="ARBA" id="ARBA00004123"/>
    </source>
</evidence>
<feature type="compositionally biased region" description="Basic and acidic residues" evidence="4">
    <location>
        <begin position="538"/>
        <end position="556"/>
    </location>
</feature>
<dbReference type="PROSITE" id="PS50172">
    <property type="entry name" value="BRCT"/>
    <property type="match status" value="1"/>
</dbReference>
<feature type="compositionally biased region" description="Acidic residues" evidence="4">
    <location>
        <begin position="499"/>
        <end position="508"/>
    </location>
</feature>
<evidence type="ECO:0000256" key="3">
    <source>
        <dbReference type="ARBA" id="ARBA00023242"/>
    </source>
</evidence>
<feature type="domain" description="BRCT" evidence="5">
    <location>
        <begin position="721"/>
        <end position="856"/>
    </location>
</feature>
<keyword evidence="7" id="KW-1185">Reference proteome</keyword>
<dbReference type="PANTHER" id="PTHR15321">
    <property type="entry name" value="TUMOR SUPPRESSOR P53-BINDING PROTEIN 1"/>
    <property type="match status" value="1"/>
</dbReference>
<feature type="compositionally biased region" description="Polar residues" evidence="4">
    <location>
        <begin position="321"/>
        <end position="330"/>
    </location>
</feature>
<keyword evidence="2" id="KW-0227">DNA damage</keyword>
<feature type="compositionally biased region" description="Basic residues" evidence="4">
    <location>
        <begin position="447"/>
        <end position="464"/>
    </location>
</feature>
<feature type="compositionally biased region" description="Polar residues" evidence="4">
    <location>
        <begin position="150"/>
        <end position="160"/>
    </location>
</feature>
<feature type="compositionally biased region" description="Low complexity" evidence="4">
    <location>
        <begin position="300"/>
        <end position="311"/>
    </location>
</feature>
<dbReference type="SUPFAM" id="SSF52113">
    <property type="entry name" value="BRCT domain"/>
    <property type="match status" value="1"/>
</dbReference>
<feature type="compositionally biased region" description="Polar residues" evidence="4">
    <location>
        <begin position="258"/>
        <end position="299"/>
    </location>
</feature>
<feature type="compositionally biased region" description="Low complexity" evidence="4">
    <location>
        <begin position="612"/>
        <end position="624"/>
    </location>
</feature>
<dbReference type="InterPro" id="IPR047252">
    <property type="entry name" value="TP53BP1-like"/>
</dbReference>
<feature type="compositionally biased region" description="Low complexity" evidence="4">
    <location>
        <begin position="668"/>
        <end position="681"/>
    </location>
</feature>
<dbReference type="GO" id="GO:0000077">
    <property type="term" value="P:DNA damage checkpoint signaling"/>
    <property type="evidence" value="ECO:0007669"/>
    <property type="project" value="TreeGrafter"/>
</dbReference>
<dbReference type="PANTHER" id="PTHR15321:SF3">
    <property type="entry name" value="TP53-BINDING PROTEIN 1"/>
    <property type="match status" value="1"/>
</dbReference>
<dbReference type="AlphaFoldDB" id="A0AAN7BBE6"/>
<evidence type="ECO:0000313" key="6">
    <source>
        <dbReference type="EMBL" id="KAK4217117.1"/>
    </source>
</evidence>
<proteinExistence type="predicted"/>
<reference evidence="6" key="2">
    <citation type="submission" date="2023-05" db="EMBL/GenBank/DDBJ databases">
        <authorList>
            <consortium name="Lawrence Berkeley National Laboratory"/>
            <person name="Steindorff A."/>
            <person name="Hensen N."/>
            <person name="Bonometti L."/>
            <person name="Westerberg I."/>
            <person name="Brannstrom I.O."/>
            <person name="Guillou S."/>
            <person name="Cros-Aarteil S."/>
            <person name="Calhoun S."/>
            <person name="Haridas S."/>
            <person name="Kuo A."/>
            <person name="Mondo S."/>
            <person name="Pangilinan J."/>
            <person name="Riley R."/>
            <person name="Labutti K."/>
            <person name="Andreopoulos B."/>
            <person name="Lipzen A."/>
            <person name="Chen C."/>
            <person name="Yanf M."/>
            <person name="Daum C."/>
            <person name="Ng V."/>
            <person name="Clum A."/>
            <person name="Ohm R."/>
            <person name="Martin F."/>
            <person name="Silar P."/>
            <person name="Natvig D."/>
            <person name="Lalanne C."/>
            <person name="Gautier V."/>
            <person name="Ament-Velasquez S.L."/>
            <person name="Kruys A."/>
            <person name="Hutchinson M.I."/>
            <person name="Powell A.J."/>
            <person name="Barry K."/>
            <person name="Miller A.N."/>
            <person name="Grigoriev I.V."/>
            <person name="Debuchy R."/>
            <person name="Gladieux P."/>
            <person name="Thoren M.H."/>
            <person name="Johannesson H."/>
        </authorList>
    </citation>
    <scope>NUCLEOTIDE SEQUENCE</scope>
    <source>
        <strain evidence="6">PSN293</strain>
    </source>
</reference>
<dbReference type="EMBL" id="MU858062">
    <property type="protein sequence ID" value="KAK4217117.1"/>
    <property type="molecule type" value="Genomic_DNA"/>
</dbReference>
<keyword evidence="3" id="KW-0539">Nucleus</keyword>
<comment type="subcellular location">
    <subcellularLocation>
        <location evidence="1">Nucleus</location>
    </subcellularLocation>
</comment>
<feature type="compositionally biased region" description="Polar residues" evidence="4">
    <location>
        <begin position="656"/>
        <end position="667"/>
    </location>
</feature>
<gene>
    <name evidence="6" type="ORF">QBC37DRAFT_336515</name>
</gene>
<feature type="region of interest" description="Disordered" evidence="4">
    <location>
        <begin position="1"/>
        <end position="723"/>
    </location>
</feature>
<protein>
    <submittedName>
        <fullName evidence="6">DNA repair protein crb2</fullName>
    </submittedName>
</protein>
<comment type="caution">
    <text evidence="6">The sequence shown here is derived from an EMBL/GenBank/DDBJ whole genome shotgun (WGS) entry which is preliminary data.</text>
</comment>
<name>A0AAN7BBE6_9PEZI</name>
<evidence type="ECO:0000259" key="5">
    <source>
        <dbReference type="PROSITE" id="PS50172"/>
    </source>
</evidence>
<dbReference type="GO" id="GO:0005634">
    <property type="term" value="C:nucleus"/>
    <property type="evidence" value="ECO:0007669"/>
    <property type="project" value="UniProtKB-SubCell"/>
</dbReference>
<reference evidence="6" key="1">
    <citation type="journal article" date="2023" name="Mol. Phylogenet. Evol.">
        <title>Genome-scale phylogeny and comparative genomics of the fungal order Sordariales.</title>
        <authorList>
            <person name="Hensen N."/>
            <person name="Bonometti L."/>
            <person name="Westerberg I."/>
            <person name="Brannstrom I.O."/>
            <person name="Guillou S."/>
            <person name="Cros-Aarteil S."/>
            <person name="Calhoun S."/>
            <person name="Haridas S."/>
            <person name="Kuo A."/>
            <person name="Mondo S."/>
            <person name="Pangilinan J."/>
            <person name="Riley R."/>
            <person name="LaButti K."/>
            <person name="Andreopoulos B."/>
            <person name="Lipzen A."/>
            <person name="Chen C."/>
            <person name="Yan M."/>
            <person name="Daum C."/>
            <person name="Ng V."/>
            <person name="Clum A."/>
            <person name="Steindorff A."/>
            <person name="Ohm R.A."/>
            <person name="Martin F."/>
            <person name="Silar P."/>
            <person name="Natvig D.O."/>
            <person name="Lalanne C."/>
            <person name="Gautier V."/>
            <person name="Ament-Velasquez S.L."/>
            <person name="Kruys A."/>
            <person name="Hutchinson M.I."/>
            <person name="Powell A.J."/>
            <person name="Barry K."/>
            <person name="Miller A.N."/>
            <person name="Grigoriev I.V."/>
            <person name="Debuchy R."/>
            <person name="Gladieux P."/>
            <person name="Hiltunen Thoren M."/>
            <person name="Johannesson H."/>
        </authorList>
    </citation>
    <scope>NUCLEOTIDE SEQUENCE</scope>
    <source>
        <strain evidence="6">PSN293</strain>
    </source>
</reference>
<feature type="region of interest" description="Disordered" evidence="4">
    <location>
        <begin position="968"/>
        <end position="987"/>
    </location>
</feature>
<dbReference type="InterPro" id="IPR001357">
    <property type="entry name" value="BRCT_dom"/>
</dbReference>
<dbReference type="GO" id="GO:0045944">
    <property type="term" value="P:positive regulation of transcription by RNA polymerase II"/>
    <property type="evidence" value="ECO:0007669"/>
    <property type="project" value="TreeGrafter"/>
</dbReference>
<feature type="compositionally biased region" description="Polar residues" evidence="4">
    <location>
        <begin position="596"/>
        <end position="611"/>
    </location>
</feature>
<dbReference type="CDD" id="cd17745">
    <property type="entry name" value="BRCT_p53bp1_rpt1"/>
    <property type="match status" value="1"/>
</dbReference>
<dbReference type="Proteomes" id="UP001301769">
    <property type="component" value="Unassembled WGS sequence"/>
</dbReference>
<evidence type="ECO:0000313" key="7">
    <source>
        <dbReference type="Proteomes" id="UP001301769"/>
    </source>
</evidence>
<accession>A0AAN7BBE6</accession>
<dbReference type="Gene3D" id="3.40.50.10190">
    <property type="entry name" value="BRCT domain"/>
    <property type="match status" value="1"/>
</dbReference>
<feature type="compositionally biased region" description="Acidic residues" evidence="4">
    <location>
        <begin position="15"/>
        <end position="26"/>
    </location>
</feature>
<feature type="compositionally biased region" description="Polar residues" evidence="4">
    <location>
        <begin position="688"/>
        <end position="721"/>
    </location>
</feature>
<sequence length="1019" mass="110224">MTNWSKGIRQVDQRADEEDNGDEDSQEVFNAHKIIYGVGTTRSSPPPREHLQLSKNKRGKSREWSSKKNTQFRPDSDKLNAKGRQSSQPAPLAHQTRKTRDVKGIDHINPQGPVPACGPAQVKGGARVAMSSAPNGLRASQDAAQPGDMDSSQAATQANEGRSYDQYLGASSPGHALHDEAPSSPGGRVPASQHHSQLSNHIDPAPVIMDHGATDRTVSSLPDESGLVDFGRLVRTRPLETQAPLLNPPETPAAPSNPFRQGRSQLLPPSQLFGATQFSSAVKLASPTSSRPSPNHFQHNSISPNPIVSSPLKARGLRSTPFANPDSSPQILPATTSPTRPGGSSSPIRTGSAGIPTIPVSSIAEPSRKRSVPEPMAEYVPMRESQERRSISVLRSAPASSDDEHDADDLIVRKRRVKEKREAASKQLAAISFVPPRPDDVEVPSSNKRRQRNSGKAKLARRPSSHFVEGQLDALDTVVDSQEKPPKSGRNDSSKDDESTQSDAEEYTTGDKPVETEERQLPGNAALGRADNSLDPIQGHDDKTIPETTPPEEHFGVRPNNRMSPPTLPLDKAPSAAVFQSSPPDLGKRPRKSRSSKPADSTSSPLTNHGSVTPPLAPVVTPVTDESVLADQSAVDKSISNSSPVVAKNKRRQAPNALSRSKLGSTESLRQSARSSRYSSSADELAASSRSGTPTFEQSLRVSRLSTSKSRSMTKPQQNERTPGLFEGMAFAISFQARHVGESNDRYNTRIEFSSTIEKKIKQAGGRILHNGFDELFDTLPAKAGPASPGSWRIESDISLTTVGKTTGFTALIADGHSRKVKYMQALALGLPCIATRWITTCLEKNQLVDWAPYLLCAGQSAFLGDAIRSRNLFPYSAETAKLTDIVDMRTKLLEGSRILLVIKKATEGKKMAYVFLARILGASLSRVYSVEEARVELKAAEDSGQPFDWVYVDGKANQVDLFTSAPSAGEKRKRKRASTSAAPIEQQPDCKKIRTLSDELVIQSLILGRLIEEGELDG</sequence>
<dbReference type="InterPro" id="IPR036420">
    <property type="entry name" value="BRCT_dom_sf"/>
</dbReference>